<comment type="caution">
    <text evidence="1">The sequence shown here is derived from an EMBL/GenBank/DDBJ whole genome shotgun (WGS) entry which is preliminary data.</text>
</comment>
<proteinExistence type="predicted"/>
<organism evidence="1 2">
    <name type="scientific">Bauhinia variegata</name>
    <name type="common">Purple orchid tree</name>
    <name type="synonym">Phanera variegata</name>
    <dbReference type="NCBI Taxonomy" id="167791"/>
    <lineage>
        <taxon>Eukaryota</taxon>
        <taxon>Viridiplantae</taxon>
        <taxon>Streptophyta</taxon>
        <taxon>Embryophyta</taxon>
        <taxon>Tracheophyta</taxon>
        <taxon>Spermatophyta</taxon>
        <taxon>Magnoliopsida</taxon>
        <taxon>eudicotyledons</taxon>
        <taxon>Gunneridae</taxon>
        <taxon>Pentapetalae</taxon>
        <taxon>rosids</taxon>
        <taxon>fabids</taxon>
        <taxon>Fabales</taxon>
        <taxon>Fabaceae</taxon>
        <taxon>Cercidoideae</taxon>
        <taxon>Cercideae</taxon>
        <taxon>Bauhiniinae</taxon>
        <taxon>Bauhinia</taxon>
    </lineage>
</organism>
<dbReference type="EMBL" id="CM039428">
    <property type="protein sequence ID" value="KAI4352389.1"/>
    <property type="molecule type" value="Genomic_DNA"/>
</dbReference>
<sequence length="309" mass="34846">MDQTLVSSWFHLHSSVPLSYVQPPESRPGKLDVATGKSVLVIDLEGHDRAHTLQTILKASEEYVLFQKIWDVTSCTIYASTPKNKKDKVQFWRDTLRHACPPSGEYMEYWPQKPAKYRELVQEYTQELRRLGLEILELICEGLGSTPGYFNGVLTENPAVLAHHYPPCPEPSFTLGAPKHMDPSLITILLQDKEINALQVFKDGEWIGVEPIPNAFVINIGLLLQIISNGRLVGAEHRVVTNSGVARTTVAYFIYPSNETIIEPAMDLINSTVLPKYKPISFEEFRRNFINQGSAYVESELRLSECAVC</sequence>
<accession>A0ACB9PWL4</accession>
<reference evidence="1 2" key="1">
    <citation type="journal article" date="2022" name="DNA Res.">
        <title>Chromosomal-level genome assembly of the orchid tree Bauhinia variegata (Leguminosae; Cercidoideae) supports the allotetraploid origin hypothesis of Bauhinia.</title>
        <authorList>
            <person name="Zhong Y."/>
            <person name="Chen Y."/>
            <person name="Zheng D."/>
            <person name="Pang J."/>
            <person name="Liu Y."/>
            <person name="Luo S."/>
            <person name="Meng S."/>
            <person name="Qian L."/>
            <person name="Wei D."/>
            <person name="Dai S."/>
            <person name="Zhou R."/>
        </authorList>
    </citation>
    <scope>NUCLEOTIDE SEQUENCE [LARGE SCALE GENOMIC DNA]</scope>
    <source>
        <strain evidence="1">BV-YZ2020</strain>
    </source>
</reference>
<evidence type="ECO:0000313" key="1">
    <source>
        <dbReference type="EMBL" id="KAI4352389.1"/>
    </source>
</evidence>
<protein>
    <submittedName>
        <fullName evidence="1">Uncharacterized protein</fullName>
    </submittedName>
</protein>
<evidence type="ECO:0000313" key="2">
    <source>
        <dbReference type="Proteomes" id="UP000828941"/>
    </source>
</evidence>
<name>A0ACB9PWL4_BAUVA</name>
<gene>
    <name evidence="1" type="ORF">L6164_006646</name>
</gene>
<dbReference type="Proteomes" id="UP000828941">
    <property type="component" value="Chromosome 3"/>
</dbReference>
<keyword evidence="2" id="KW-1185">Reference proteome</keyword>